<evidence type="ECO:0000259" key="2">
    <source>
        <dbReference type="PROSITE" id="PS50943"/>
    </source>
</evidence>
<sequence>MELPLERIGGKIRAVRKRQGQTLEALSHSTGLSKGLLSQVERGVSQPSLETLWKITIALDTPIVHFFDDLTDQRVRIIRESERKKIIMPGILGSCEWLGQSSNARLRAMEILLHPGEKVVHNDLPIEGEVCILVKYGQLDVEIGEEHYSVTAGDSLFFDCQYSYLFTNQTNDKATFDIIFTPSHI</sequence>
<comment type="caution">
    <text evidence="3">The sequence shown here is derived from an EMBL/GenBank/DDBJ whole genome shotgun (WGS) entry which is preliminary data.</text>
</comment>
<organism evidence="3 4">
    <name type="scientific">Ammoniphilus resinae</name>
    <dbReference type="NCBI Taxonomy" id="861532"/>
    <lineage>
        <taxon>Bacteria</taxon>
        <taxon>Bacillati</taxon>
        <taxon>Bacillota</taxon>
        <taxon>Bacilli</taxon>
        <taxon>Bacillales</taxon>
        <taxon>Paenibacillaceae</taxon>
        <taxon>Aneurinibacillus group</taxon>
        <taxon>Ammoniphilus</taxon>
    </lineage>
</organism>
<dbReference type="CDD" id="cd02209">
    <property type="entry name" value="cupin_XRE_C"/>
    <property type="match status" value="1"/>
</dbReference>
<keyword evidence="1" id="KW-0238">DNA-binding</keyword>
<dbReference type="SUPFAM" id="SSF47413">
    <property type="entry name" value="lambda repressor-like DNA-binding domains"/>
    <property type="match status" value="1"/>
</dbReference>
<feature type="domain" description="HTH cro/C1-type" evidence="2">
    <location>
        <begin position="12"/>
        <end position="66"/>
    </location>
</feature>
<dbReference type="PANTHER" id="PTHR46797:SF1">
    <property type="entry name" value="METHYLPHOSPHONATE SYNTHASE"/>
    <property type="match status" value="1"/>
</dbReference>
<name>A0ABS4GK62_9BACL</name>
<evidence type="ECO:0000256" key="1">
    <source>
        <dbReference type="ARBA" id="ARBA00023125"/>
    </source>
</evidence>
<dbReference type="EMBL" id="JAGGKT010000001">
    <property type="protein sequence ID" value="MBP1930647.1"/>
    <property type="molecule type" value="Genomic_DNA"/>
</dbReference>
<dbReference type="Proteomes" id="UP001519343">
    <property type="component" value="Unassembled WGS sequence"/>
</dbReference>
<dbReference type="Pfam" id="PF01381">
    <property type="entry name" value="HTH_3"/>
    <property type="match status" value="1"/>
</dbReference>
<dbReference type="InterPro" id="IPR001387">
    <property type="entry name" value="Cro/C1-type_HTH"/>
</dbReference>
<evidence type="ECO:0000313" key="4">
    <source>
        <dbReference type="Proteomes" id="UP001519343"/>
    </source>
</evidence>
<gene>
    <name evidence="3" type="ORF">J2Z37_000634</name>
</gene>
<dbReference type="CDD" id="cd00093">
    <property type="entry name" value="HTH_XRE"/>
    <property type="match status" value="1"/>
</dbReference>
<accession>A0ABS4GK62</accession>
<dbReference type="InterPro" id="IPR011051">
    <property type="entry name" value="RmlC_Cupin_sf"/>
</dbReference>
<dbReference type="SUPFAM" id="SSF51182">
    <property type="entry name" value="RmlC-like cupins"/>
    <property type="match status" value="1"/>
</dbReference>
<evidence type="ECO:0000313" key="3">
    <source>
        <dbReference type="EMBL" id="MBP1930647.1"/>
    </source>
</evidence>
<proteinExistence type="predicted"/>
<dbReference type="Gene3D" id="1.10.260.40">
    <property type="entry name" value="lambda repressor-like DNA-binding domains"/>
    <property type="match status" value="1"/>
</dbReference>
<reference evidence="3 4" key="1">
    <citation type="submission" date="2021-03" db="EMBL/GenBank/DDBJ databases">
        <title>Genomic Encyclopedia of Type Strains, Phase IV (KMG-IV): sequencing the most valuable type-strain genomes for metagenomic binning, comparative biology and taxonomic classification.</title>
        <authorList>
            <person name="Goeker M."/>
        </authorList>
    </citation>
    <scope>NUCLEOTIDE SEQUENCE [LARGE SCALE GENOMIC DNA]</scope>
    <source>
        <strain evidence="3 4">DSM 24738</strain>
    </source>
</reference>
<keyword evidence="4" id="KW-1185">Reference proteome</keyword>
<dbReference type="InterPro" id="IPR014710">
    <property type="entry name" value="RmlC-like_jellyroll"/>
</dbReference>
<dbReference type="PROSITE" id="PS50943">
    <property type="entry name" value="HTH_CROC1"/>
    <property type="match status" value="1"/>
</dbReference>
<dbReference type="SMART" id="SM00530">
    <property type="entry name" value="HTH_XRE"/>
    <property type="match status" value="1"/>
</dbReference>
<dbReference type="Gene3D" id="2.60.120.10">
    <property type="entry name" value="Jelly Rolls"/>
    <property type="match status" value="1"/>
</dbReference>
<dbReference type="InterPro" id="IPR010982">
    <property type="entry name" value="Lambda_DNA-bd_dom_sf"/>
</dbReference>
<dbReference type="RefSeq" id="WP_209808724.1">
    <property type="nucleotide sequence ID" value="NZ_JAGGKT010000001.1"/>
</dbReference>
<dbReference type="InterPro" id="IPR050807">
    <property type="entry name" value="TransReg_Diox_bact_type"/>
</dbReference>
<dbReference type="PANTHER" id="PTHR46797">
    <property type="entry name" value="HTH-TYPE TRANSCRIPTIONAL REGULATOR"/>
    <property type="match status" value="1"/>
</dbReference>
<protein>
    <submittedName>
        <fullName evidence="3">Transcriptional regulator with XRE-family HTH domain</fullName>
    </submittedName>
</protein>